<reference evidence="2" key="1">
    <citation type="submission" date="2021-01" db="EMBL/GenBank/DDBJ databases">
        <authorList>
            <person name="Corre E."/>
            <person name="Pelletier E."/>
            <person name="Niang G."/>
            <person name="Scheremetjew M."/>
            <person name="Finn R."/>
            <person name="Kale V."/>
            <person name="Holt S."/>
            <person name="Cochrane G."/>
            <person name="Meng A."/>
            <person name="Brown T."/>
            <person name="Cohen L."/>
        </authorList>
    </citation>
    <scope>NUCLEOTIDE SEQUENCE</scope>
    <source>
        <strain evidence="2">CCMP722</strain>
    </source>
</reference>
<evidence type="ECO:0000313" key="2">
    <source>
        <dbReference type="EMBL" id="CAD8654963.1"/>
    </source>
</evidence>
<dbReference type="AlphaFoldDB" id="A0A7S0MZJ3"/>
<keyword evidence="1" id="KW-1133">Transmembrane helix</keyword>
<name>A0A7S0MZJ3_9CHLO</name>
<protein>
    <submittedName>
        <fullName evidence="2">Uncharacterized protein</fullName>
    </submittedName>
</protein>
<dbReference type="EMBL" id="HBFA01007112">
    <property type="protein sequence ID" value="CAD8654963.1"/>
    <property type="molecule type" value="Transcribed_RNA"/>
</dbReference>
<accession>A0A7S0MZJ3</accession>
<keyword evidence="1" id="KW-0812">Transmembrane</keyword>
<keyword evidence="1" id="KW-0472">Membrane</keyword>
<gene>
    <name evidence="2" type="ORF">POBO1169_LOCUS3710</name>
</gene>
<evidence type="ECO:0000256" key="1">
    <source>
        <dbReference type="SAM" id="Phobius"/>
    </source>
</evidence>
<sequence length="360" mass="37806">MTSAVMNGSTHPSRCRVVTTGHSTASFRSSVVGLRHFATHRTSKRSVKYGASLRKPSSRSHRSLRCMAAEEDIPPPPWKLTGGVLNSGRTDESFNASKQTDIDQKATSALGELAEALAALPEDVLSRMSADQRRDFRDVCVELRTAGTGRELAQDAVMQELSDALYEARDVRAASLVVRQLALPPSRSPERAALARRLTCAARYAQMFEVTPDPENDAQLGKLAAALTAAAVAVAAGTTADAATRAAVTPAPTRDLSLGPLTLQVTAKGAAFGSALALGLSYAGARIASIYNDDPSANLDMAVAATRADTIAIQTNLQESFGDIAGVLGTGLSALSLVVGLGLFALTLSMVEENFDDMES</sequence>
<feature type="transmembrane region" description="Helical" evidence="1">
    <location>
        <begin position="324"/>
        <end position="348"/>
    </location>
</feature>
<proteinExistence type="predicted"/>
<organism evidence="2">
    <name type="scientific">Pyramimonas obovata</name>
    <dbReference type="NCBI Taxonomy" id="1411642"/>
    <lineage>
        <taxon>Eukaryota</taxon>
        <taxon>Viridiplantae</taxon>
        <taxon>Chlorophyta</taxon>
        <taxon>Pyramimonadophyceae</taxon>
        <taxon>Pyramimonadales</taxon>
        <taxon>Pyramimonadaceae</taxon>
        <taxon>Pyramimonas</taxon>
        <taxon>Pyramimonas incertae sedis</taxon>
    </lineage>
</organism>